<dbReference type="KEGG" id="rgl:CS053_02825"/>
<organism evidence="3 4">
    <name type="scientific">Rhodanobacter glycinis</name>
    <dbReference type="NCBI Taxonomy" id="582702"/>
    <lineage>
        <taxon>Bacteria</taxon>
        <taxon>Pseudomonadati</taxon>
        <taxon>Pseudomonadota</taxon>
        <taxon>Gammaproteobacteria</taxon>
        <taxon>Lysobacterales</taxon>
        <taxon>Rhodanobacteraceae</taxon>
        <taxon>Rhodanobacter</taxon>
    </lineage>
</organism>
<evidence type="ECO:0000313" key="3">
    <source>
        <dbReference type="EMBL" id="QEE23560.1"/>
    </source>
</evidence>
<dbReference type="NCBIfam" id="NF037970">
    <property type="entry name" value="vanZ_1"/>
    <property type="match status" value="1"/>
</dbReference>
<dbReference type="PANTHER" id="PTHR28008">
    <property type="entry name" value="DOMAIN PROTEIN, PUTATIVE (AFU_ORTHOLOGUE AFUA_3G10980)-RELATED"/>
    <property type="match status" value="1"/>
</dbReference>
<feature type="transmembrane region" description="Helical" evidence="1">
    <location>
        <begin position="70"/>
        <end position="89"/>
    </location>
</feature>
<name>A0A5B9DZJ5_9GAMM</name>
<keyword evidence="1" id="KW-0812">Transmembrane</keyword>
<reference evidence="3 4" key="1">
    <citation type="submission" date="2019-08" db="EMBL/GenBank/DDBJ databases">
        <title>Complete genome sequence of Rhodanobacter glycinis strain T01E-68 isolated from tomato root.</title>
        <authorList>
            <person name="Weon H.-Y."/>
            <person name="Lee S.A."/>
        </authorList>
    </citation>
    <scope>NUCLEOTIDE SEQUENCE [LARGE SCALE GENOMIC DNA]</scope>
    <source>
        <strain evidence="3 4">T01E-68</strain>
    </source>
</reference>
<keyword evidence="1" id="KW-1133">Transmembrane helix</keyword>
<dbReference type="PANTHER" id="PTHR28008:SF1">
    <property type="entry name" value="DOMAIN PROTEIN, PUTATIVE (AFU_ORTHOLOGUE AFUA_3G10980)-RELATED"/>
    <property type="match status" value="1"/>
</dbReference>
<dbReference type="Pfam" id="PF04892">
    <property type="entry name" value="VanZ"/>
    <property type="match status" value="1"/>
</dbReference>
<evidence type="ECO:0000259" key="2">
    <source>
        <dbReference type="Pfam" id="PF04892"/>
    </source>
</evidence>
<feature type="transmembrane region" description="Helical" evidence="1">
    <location>
        <begin position="12"/>
        <end position="30"/>
    </location>
</feature>
<feature type="transmembrane region" description="Helical" evidence="1">
    <location>
        <begin position="101"/>
        <end position="125"/>
    </location>
</feature>
<feature type="transmembrane region" description="Helical" evidence="1">
    <location>
        <begin position="46"/>
        <end position="63"/>
    </location>
</feature>
<dbReference type="Proteomes" id="UP000321807">
    <property type="component" value="Chromosome"/>
</dbReference>
<gene>
    <name evidence="3" type="ORF">CS053_02825</name>
</gene>
<dbReference type="AlphaFoldDB" id="A0A5B9DZJ5"/>
<sequence length="134" mass="15145">MSETPVRLRWHRAWTVIGVLVMAWTLWMALTPDPDIALDFPQGDKLLHAFTFTCLMGWWGNIHHSRRGRIGSALLCLGFGIFIEFAQWLDPPRDADALDVLADSVGIALAWLLLKTPLADVLAWVERTLGKRQP</sequence>
<feature type="domain" description="VanZ-like" evidence="2">
    <location>
        <begin position="40"/>
        <end position="115"/>
    </location>
</feature>
<evidence type="ECO:0000313" key="4">
    <source>
        <dbReference type="Proteomes" id="UP000321807"/>
    </source>
</evidence>
<dbReference type="InterPro" id="IPR006976">
    <property type="entry name" value="VanZ-like"/>
</dbReference>
<keyword evidence="1" id="KW-0472">Membrane</keyword>
<protein>
    <submittedName>
        <fullName evidence="3">VanZ family protein</fullName>
    </submittedName>
</protein>
<accession>A0A5B9DZJ5</accession>
<proteinExistence type="predicted"/>
<dbReference type="EMBL" id="CP042807">
    <property type="protein sequence ID" value="QEE23560.1"/>
    <property type="molecule type" value="Genomic_DNA"/>
</dbReference>
<evidence type="ECO:0000256" key="1">
    <source>
        <dbReference type="SAM" id="Phobius"/>
    </source>
</evidence>
<dbReference type="RefSeq" id="WP_147626284.1">
    <property type="nucleotide sequence ID" value="NZ_CP042807.1"/>
</dbReference>